<evidence type="ECO:0000313" key="2">
    <source>
        <dbReference type="Proteomes" id="UP000241645"/>
    </source>
</evidence>
<accession>A0ABX5FTT3</accession>
<dbReference type="EMBL" id="PXZO01000007">
    <property type="protein sequence ID" value="PSK13085.1"/>
    <property type="molecule type" value="Genomic_DNA"/>
</dbReference>
<name>A0ABX5FTT3_9BACL</name>
<dbReference type="Proteomes" id="UP000241645">
    <property type="component" value="Unassembled WGS sequence"/>
</dbReference>
<dbReference type="GeneID" id="95749670"/>
<evidence type="ECO:0000313" key="1">
    <source>
        <dbReference type="EMBL" id="PSK13085.1"/>
    </source>
</evidence>
<dbReference type="RefSeq" id="WP_069849310.1">
    <property type="nucleotide sequence ID" value="NZ_JARMEW010000012.1"/>
</dbReference>
<sequence length="72" mass="8331">MENTKKTRGTKQIRVGKLHRYIEKLENDVNNYTYLSNAAKEIGNSAAYDTNRVKAEQTETIINELKELFPID</sequence>
<reference evidence="1 2" key="1">
    <citation type="submission" date="2018-03" db="EMBL/GenBank/DDBJ databases">
        <title>Brevisbacillus phylogenomics.</title>
        <authorList>
            <person name="Dunlap C."/>
        </authorList>
    </citation>
    <scope>NUCLEOTIDE SEQUENCE [LARGE SCALE GENOMIC DNA]</scope>
    <source>
        <strain evidence="1 2">NRRL B-41110</strain>
    </source>
</reference>
<proteinExistence type="predicted"/>
<organism evidence="1 2">
    <name type="scientific">Brevibacillus porteri</name>
    <dbReference type="NCBI Taxonomy" id="2126350"/>
    <lineage>
        <taxon>Bacteria</taxon>
        <taxon>Bacillati</taxon>
        <taxon>Bacillota</taxon>
        <taxon>Bacilli</taxon>
        <taxon>Bacillales</taxon>
        <taxon>Paenibacillaceae</taxon>
        <taxon>Brevibacillus</taxon>
    </lineage>
</organism>
<protein>
    <submittedName>
        <fullName evidence="1">Uncharacterized protein</fullName>
    </submittedName>
</protein>
<keyword evidence="2" id="KW-1185">Reference proteome</keyword>
<gene>
    <name evidence="1" type="ORF">C7R92_05865</name>
</gene>
<comment type="caution">
    <text evidence="1">The sequence shown here is derived from an EMBL/GenBank/DDBJ whole genome shotgun (WGS) entry which is preliminary data.</text>
</comment>